<dbReference type="GO" id="GO:0005737">
    <property type="term" value="C:cytoplasm"/>
    <property type="evidence" value="ECO:0007669"/>
    <property type="project" value="TreeGrafter"/>
</dbReference>
<dbReference type="SMART" id="SM00369">
    <property type="entry name" value="LRR_TYP"/>
    <property type="match status" value="13"/>
</dbReference>
<sequence>MSKLATSSGFKRIPQPVFHLQTKDEEEGCFPEVLKKQARKTGKLNLSDKNLTCIPDDVFKLGEVHSETKDVDLGENCDISSGKWWELEPLKYLDLSSNCISEIPKQINELDSLNTLNLHQNNLTEIPAQLGHLTNLTKLDLAYNRLTALPMELVGLKNLKSLYLSQNLFKTFPECIFDLVMLNQLDISNNELNLISPGIGFLTRLTHLNLSNNQLKSIPEDISCCRALLDLDLSKNKLTSDGLPHLGGLHNVETIHLQYNNLTLLPKLNGCSNLKEIHLAFNEMEILIPDDEDQEITIEELSTLSHLQIINLRNNRLRKIPKEVSCLQNLIRLDLSNNDLKELPATLSLLPHLENLQVDGNGLRTIRRDIITGGTVRLLKYLKQTLPLSEEDMKIVSKLPCCKESELPNRHSMRSSRSLNLSSQGLCNIPEVVFTEALEVPCSMVDLSKNKLTEIPEKMWILARNLTDINLSHNQLSSLPDDIGKCMNLEYLSLQLNQLTTLPSGLSKCIRLRELNLSFNKFQEIPSCIYDLKALQLLLINDNKVTEINAEGMLQLTRLAHLDLSNNNLASVPPLMGKMIQLRTFQLDGNGLRAPRPAILAKGTEAVLSWLRDKIV</sequence>
<dbReference type="InterPro" id="IPR055414">
    <property type="entry name" value="LRR_R13L4/SHOC2-like"/>
</dbReference>
<dbReference type="Pfam" id="PF23598">
    <property type="entry name" value="LRR_14"/>
    <property type="match status" value="1"/>
</dbReference>
<evidence type="ECO:0000256" key="1">
    <source>
        <dbReference type="ARBA" id="ARBA00022614"/>
    </source>
</evidence>
<protein>
    <recommendedName>
        <fullName evidence="3">Disease resistance R13L4/SHOC-2-like LRR domain-containing protein</fullName>
    </recommendedName>
</protein>
<gene>
    <name evidence="4" type="ORF">PYX00_002456</name>
</gene>
<dbReference type="PANTHER" id="PTHR48051">
    <property type="match status" value="1"/>
</dbReference>
<reference evidence="4" key="1">
    <citation type="journal article" date="2024" name="Gigascience">
        <title>Chromosome-level genome of the poultry shaft louse Menopon gallinae provides insight into the host-switching and adaptive evolution of parasitic lice.</title>
        <authorList>
            <person name="Xu Y."/>
            <person name="Ma L."/>
            <person name="Liu S."/>
            <person name="Liang Y."/>
            <person name="Liu Q."/>
            <person name="He Z."/>
            <person name="Tian L."/>
            <person name="Duan Y."/>
            <person name="Cai W."/>
            <person name="Li H."/>
            <person name="Song F."/>
        </authorList>
    </citation>
    <scope>NUCLEOTIDE SEQUENCE</scope>
    <source>
        <strain evidence="4">Cailab_2023a</strain>
    </source>
</reference>
<dbReference type="InterPro" id="IPR003591">
    <property type="entry name" value="Leu-rich_rpt_typical-subtyp"/>
</dbReference>
<dbReference type="SUPFAM" id="SSF52058">
    <property type="entry name" value="L domain-like"/>
    <property type="match status" value="2"/>
</dbReference>
<dbReference type="FunFam" id="3.80.10.10:FF:000116">
    <property type="entry name" value="Leucine-rich repeat-containing protein 40"/>
    <property type="match status" value="1"/>
</dbReference>
<dbReference type="PROSITE" id="PS51450">
    <property type="entry name" value="LRR"/>
    <property type="match status" value="10"/>
</dbReference>
<dbReference type="PANTHER" id="PTHR48051:SF36">
    <property type="entry name" value="CASPASE FAMILY P20 DOMAIN-CONTAINING PROTEIN"/>
    <property type="match status" value="1"/>
</dbReference>
<dbReference type="Gene3D" id="3.80.10.10">
    <property type="entry name" value="Ribonuclease Inhibitor"/>
    <property type="match status" value="4"/>
</dbReference>
<dbReference type="EMBL" id="JARGDH010000001">
    <property type="protein sequence ID" value="KAL0281478.1"/>
    <property type="molecule type" value="Genomic_DNA"/>
</dbReference>
<dbReference type="InterPro" id="IPR050216">
    <property type="entry name" value="LRR_domain-containing"/>
</dbReference>
<dbReference type="Pfam" id="PF00560">
    <property type="entry name" value="LRR_1"/>
    <property type="match status" value="1"/>
</dbReference>
<comment type="caution">
    <text evidence="4">The sequence shown here is derived from an EMBL/GenBank/DDBJ whole genome shotgun (WGS) entry which is preliminary data.</text>
</comment>
<keyword evidence="1" id="KW-0433">Leucine-rich repeat</keyword>
<dbReference type="InterPro" id="IPR032675">
    <property type="entry name" value="LRR_dom_sf"/>
</dbReference>
<dbReference type="SMART" id="SM00365">
    <property type="entry name" value="LRR_SD22"/>
    <property type="match status" value="10"/>
</dbReference>
<evidence type="ECO:0000313" key="4">
    <source>
        <dbReference type="EMBL" id="KAL0281478.1"/>
    </source>
</evidence>
<dbReference type="InterPro" id="IPR001611">
    <property type="entry name" value="Leu-rich_rpt"/>
</dbReference>
<dbReference type="FunFam" id="3.80.10.10:FF:000193">
    <property type="entry name" value="Leucine-rich repeat-containing protein 40"/>
    <property type="match status" value="1"/>
</dbReference>
<accession>A0AAW2IIE1</accession>
<dbReference type="PRINTS" id="PR00019">
    <property type="entry name" value="LEURICHRPT"/>
</dbReference>
<dbReference type="AlphaFoldDB" id="A0AAW2IIE1"/>
<dbReference type="Pfam" id="PF13855">
    <property type="entry name" value="LRR_8"/>
    <property type="match status" value="3"/>
</dbReference>
<evidence type="ECO:0000259" key="3">
    <source>
        <dbReference type="Pfam" id="PF23598"/>
    </source>
</evidence>
<proteinExistence type="predicted"/>
<keyword evidence="2" id="KW-0677">Repeat</keyword>
<feature type="domain" description="Disease resistance R13L4/SHOC-2-like LRR" evidence="3">
    <location>
        <begin position="77"/>
        <end position="163"/>
    </location>
</feature>
<organism evidence="4">
    <name type="scientific">Menopon gallinae</name>
    <name type="common">poultry shaft louse</name>
    <dbReference type="NCBI Taxonomy" id="328185"/>
    <lineage>
        <taxon>Eukaryota</taxon>
        <taxon>Metazoa</taxon>
        <taxon>Ecdysozoa</taxon>
        <taxon>Arthropoda</taxon>
        <taxon>Hexapoda</taxon>
        <taxon>Insecta</taxon>
        <taxon>Pterygota</taxon>
        <taxon>Neoptera</taxon>
        <taxon>Paraneoptera</taxon>
        <taxon>Psocodea</taxon>
        <taxon>Troctomorpha</taxon>
        <taxon>Phthiraptera</taxon>
        <taxon>Amblycera</taxon>
        <taxon>Menoponidae</taxon>
        <taxon>Menopon</taxon>
    </lineage>
</organism>
<evidence type="ECO:0000256" key="2">
    <source>
        <dbReference type="ARBA" id="ARBA00022737"/>
    </source>
</evidence>
<dbReference type="SMART" id="SM00364">
    <property type="entry name" value="LRR_BAC"/>
    <property type="match status" value="11"/>
</dbReference>
<name>A0AAW2IIE1_9NEOP</name>